<name>A0A2G9UFA0_TELCI</name>
<evidence type="ECO:0000313" key="1">
    <source>
        <dbReference type="EMBL" id="PIO68919.1"/>
    </source>
</evidence>
<proteinExistence type="predicted"/>
<evidence type="ECO:0000313" key="2">
    <source>
        <dbReference type="Proteomes" id="UP000230423"/>
    </source>
</evidence>
<dbReference type="PANTHER" id="PTHR14918:SF3">
    <property type="entry name" value="KICSTOR COMPLEX PROTEIN SZT2"/>
    <property type="match status" value="1"/>
</dbReference>
<protein>
    <submittedName>
        <fullName evidence="1">Uncharacterized protein</fullName>
    </submittedName>
</protein>
<sequence>MATFGVYIPNCRCAIGVDMNEIHEPLVCSEDEEEVDENEYKPLNPFHRALLCWCFQNALQDNVHITNLVNEINPEFAQLYKKEDVTIDLVIQAPYNELKDLLSEGQFPNAVRQKLVKSLRNLIDDILEADRVLLHIHAFNSDPVFYTIPIGVSTKIPIFTLEDKTKEMSIDCRVAEDKLHDLLREQSSFCLVHKQTYVTFVYGKNSDVPVYFYMIKVTLEAPCLILRTAFLGGISGTERRNVVDAFRRKLLDLRIIADGKETEALSVIRRPLERIMIRYRSIPKDLLTIVRVREDEAMEDPKLLILHNAISKYLECRRRIWNLPQLNVTNDRTTRAIAEYILSVLMQRRLQEGFRVAWTHEGIVGFCRQVIVQSGPALQQYVIFPPTKAGLKMSFDRERMPSLSE</sequence>
<dbReference type="PANTHER" id="PTHR14918">
    <property type="entry name" value="KICSTOR COMPLEX PROTEIN SZT2"/>
    <property type="match status" value="1"/>
</dbReference>
<reference evidence="1 2" key="1">
    <citation type="submission" date="2015-09" db="EMBL/GenBank/DDBJ databases">
        <title>Draft genome of the parasitic nematode Teladorsagia circumcincta isolate WARC Sus (inbred).</title>
        <authorList>
            <person name="Mitreva M."/>
        </authorList>
    </citation>
    <scope>NUCLEOTIDE SEQUENCE [LARGE SCALE GENOMIC DNA]</scope>
    <source>
        <strain evidence="1 2">S</strain>
    </source>
</reference>
<dbReference type="EMBL" id="KZ346860">
    <property type="protein sequence ID" value="PIO68919.1"/>
    <property type="molecule type" value="Genomic_DNA"/>
</dbReference>
<dbReference type="GO" id="GO:0005777">
    <property type="term" value="C:peroxisome"/>
    <property type="evidence" value="ECO:0007669"/>
    <property type="project" value="InterPro"/>
</dbReference>
<dbReference type="Proteomes" id="UP000230423">
    <property type="component" value="Unassembled WGS sequence"/>
</dbReference>
<gene>
    <name evidence="1" type="ORF">TELCIR_09279</name>
</gene>
<organism evidence="1 2">
    <name type="scientific">Teladorsagia circumcincta</name>
    <name type="common">Brown stomach worm</name>
    <name type="synonym">Ostertagia circumcincta</name>
    <dbReference type="NCBI Taxonomy" id="45464"/>
    <lineage>
        <taxon>Eukaryota</taxon>
        <taxon>Metazoa</taxon>
        <taxon>Ecdysozoa</taxon>
        <taxon>Nematoda</taxon>
        <taxon>Chromadorea</taxon>
        <taxon>Rhabditida</taxon>
        <taxon>Rhabditina</taxon>
        <taxon>Rhabditomorpha</taxon>
        <taxon>Strongyloidea</taxon>
        <taxon>Trichostrongylidae</taxon>
        <taxon>Teladorsagia</taxon>
    </lineage>
</organism>
<accession>A0A2G9UFA0</accession>
<dbReference type="AlphaFoldDB" id="A0A2G9UFA0"/>
<dbReference type="InterPro" id="IPR033228">
    <property type="entry name" value="SZT2"/>
</dbReference>
<keyword evidence="2" id="KW-1185">Reference proteome</keyword>
<dbReference type="OrthoDB" id="43547at2759"/>